<dbReference type="InterPro" id="IPR000253">
    <property type="entry name" value="FHA_dom"/>
</dbReference>
<evidence type="ECO:0000256" key="2">
    <source>
        <dbReference type="ARBA" id="ARBA00022448"/>
    </source>
</evidence>
<dbReference type="InterPro" id="IPR004182">
    <property type="entry name" value="GRAM"/>
</dbReference>
<feature type="domain" description="FHA" evidence="5">
    <location>
        <begin position="3592"/>
        <end position="3653"/>
    </location>
</feature>
<dbReference type="Pfam" id="PF00498">
    <property type="entry name" value="FHA"/>
    <property type="match status" value="1"/>
</dbReference>
<evidence type="ECO:0000313" key="8">
    <source>
        <dbReference type="Proteomes" id="UP000011087"/>
    </source>
</evidence>
<sequence length="4104" mass="460971">MLDWLKQRIISWLLSKYVGRWLVIDKKNLQAKTQGKVWTISAENIQVKTSCLDGMAVPVQVVSGSLKKLEVVWQEKHSIQVRIDSFHILVQSKKDSKLSPQQVKDIEQQAKRALLEQWELQLEESIPVSEANDDPEATKVGKGIPFRAFVRKLEVHVSTFELRLYDHETQTSLGLMFDSLSLTNAEVEGSKEFNVSKSVLLEGLCVDCEKVSNIEDIRMHGGSKYILSPTSVQLDLFHQRTGKRNPDLPNSEVSIQLDSVDFKLFRDQYRSSLQILNFFIHWRDDSLCRSGRPSKSPAQDPRGWWLYIQNVLIQDIRERRRKRSVGYLLERRKHRLKYIQIYTKQRGEDLNVKEQKEIEELEDQYAFHDVVYFRCTALKAMKSKQANVSKRKSNASWWSRMTAPKSQAAPEGAVEDAIASPLQGLSAEEKKSLLAALDVHTLEIGETYSSSSISQNMESRRFHVALRLQRCELRLIDQASHFDISYEMTLSSFDIMKNSKETALGSKISSFQVRDVLTGHLLCRRIEGGEIESEDRSSNLVDMAYSKKISTQRNDTSVELHITKLELVFSPHIMHNLVCFWEVSDASLDIERAARFAKDAYSGLKRYRQPGSEGGSSLRGKVRAHYAIDVHVAAPNMLIYENVHQDKLASCLLLKLGDVSVKNGSLSDEEKANLASQEGRLESHFATFLFRVEKIGIDLLRGINLKSQETEHVTPDCIMDDTHLAVTSHLITNEVNSNQEVVVEALVSSMEFTASKECLQDIFRIISSWTYTTVYGRKARSPAVLLAGWLLINGIKSRDGWCWRWVRLHRTGLHLCRSDGEEVAPDEIVEIDSSYFQTASVEGLKVIEIQPEAAGRQALQIFAAHHHNLWLSSIRMAQKAINPLVSWDIPKEAQLDNVIVELQGNDRPLDQAGEDRVLADQEQSDVLVLNLCGINSWIKQEKIVSWSVTMTDFNVESSLVRTQEEERKVVMSRLPVKSQMKLFRASHKVDSADKEELEIKMMALDVCLNQEVMRLISTTISLCSKSWDIGKLNLYKIAVREDGGFARAISSLEQRVSPREKDAFSPREEELWRAGLCGSLLPKHAPLEFFTSNNSVKKTKNSISFSSYGISIDFLDVMQESLYRIELDDVKVDATFFTDGTSLLRGDLDGIHILESVKNNSMYKYILTTSQSADHLIHLELGSYDVCSLTFPGYCKDIKIQINQPRIVFLRRVWTSFLGYFFQTFSRGTRERALQERREESEDRRDSSWQNFRRNTTRYLIDLQHPIVIIPRNSCSHQTFIADLGGISVMNETSLTMVSEWSVTLQHLRIDSTESENCITEIIRNANGSAKIRPITVDDGRGKLDIEISFEDVSGEFSDVQYGILSAILGENLTEKCVVEGEGGGVNELGEVLLTIDKLNMKTIDHVLQKAVDNSLGKLVNTECTIKIASADVSFYSALGGQDSSGEKDPIFRVSGKDLKILLKLFDLATVPESEDDESLRWSLDVSFSFAKVLDSRPMNAVRVLPFLTCQSSHPLSPCVELHFASTSSFHMRIDLIFREAEAIADAGLILRFLTWLGKGGQVASRKDEEEKGFSFAKARAGALLTKTQLQDARIHLVTDFAVAESDAFLFEGSLTVSFVQKFREFMLSWLLEQFTIVCHRAAEDHQMSYTSYDDEVFADPIWSDSNILRPASLQFSNFWSRDLVGCIPASVELSASPLEVHLTIIDMLIMKRILINLLGSLSQGDGASGGEQQERPRDQVEMSVRLPSISMCFGNLLDENFCAKILMEGVDGKVTRFVDGCFRITGDLLSLQVVDMCVAGTMNKDILARSEVYDGGASCLSFDIATYDSRSSLYPGFDRTVKMVIRHAQITILSRFLADFNHYLSKLRALDEASSMLEPGSSTGEETGAAQKRDISTTKVKVEFELEHPVLLLPRNSMSNDSLSADLGSIKVVNLFVKSEELAQDRMWSVELQDMKMESIIEGVRKTIFSKIDGVAHLGTVKGGRQEEEGDGGLSMLIDLKEAKGAINDCQYALLLAIFGENMTERSELSEDDFFHEAKYLRAEHKARNICDMLMQDIAHAKLGSKKQHIRSQYNVKIGLVELDVRVSRKENEIEMVRAVGRSLHVQFDRLVLDRDVTKVEVIDEDDKLEWRCRTTFDKFEVIACEAGRPVMEVLQIWDSGEALRKRSSPVISCAAEEQEEEASSRSSSEMHFGSSLKFLSFPPDIKSDRGVFILHFFKSSSMHTSIDLLFRKVCGVADTGLLFGILGSGRSIALQDFQEKIGAFRYSLVHPGGLIVQTMLPDATIDLVNDLYRDDADHFRLNGNVDVLYAAFEAESTVRVDIAEFSLVSCSNHRQASNARMQIVRPCLLAFSQQWYQGDGHRNVEGQAPQLFFSASDFCAMITYEDIILARGIWSNQLLSLRSRVFFSSPDPTKGHGAIQRSSSSRAHPPGKQLEQAADNPLRLRLFGLNMRITLVDDFVGRWVPLLRIGIPNILISGVQEQVTSKLRLGVEYFYRPTSSWRPAVEPWDVELKFSSGPKSTQLLLEAADEMCIMHISTAFIESLQLTIKSWTHDRRLFAILRNEDLGDSLSSPAVTQQQLHAEKFVPYSIHNLLAEPLVCILEDGSEHTVRSLERMEFTYEQVWRRRSGQQLTVRYSDDSALDNHVCLQLADAHNVFCRVSMEVEKTTSYIIERDAGKRSNTCPLHIVCDLCSVDGQKVLVVSSMLSVRNGSKIPVMSAISLPDHEMLQLGVIHPDCSISVPLQHARDGSLLFRPVVDGLDYSWCNLQGEAIKIRSVHDGSVRSSQCVDIKFQRIFGKMLPLDTTLVAWFTCAYDQDGVFRQGVLYVTDFALCHYSNLIGGEHKFIIPVEEIVSLQKSSTAYVFPNALEVRTSKRTHIFRTLLNRAETYKTILGVMPENRVTQVEEDVDDVARGAFNLSSDDAIVAIYAGSWYRDVHKHDGYIVFSTRHLLFMTMEHMPMIQVEWKDVATAEPKKSMLVKNNAILVTSNCGRTYFLSSSKWNRDKVLQEDIQPILKGNSSSDLEMTAMRRGSEISASGDAGIRTRTMTCKIIDPQATKIANDPSDQNAVYERQKLRARDSISWTVKFVDAVTKAAGAERTPGNPCIVELHPPWVVDNLSCHHLEVQLIDQTKSVIADSLVARGGSEQIFGVDLRRELHLRLRIVTSEGKKLPWSAGILVHGDSAASELEEVVDISDPSAKAQQLVVEVSADKSTGGFRISLYHRYWLLNLTGEPLFVRQTSHAMSEKLSTKCLTVGSPVGFDFASGGNELEMMMEGFSWTQGFSIDKQTADGLQLKLTPDSKGKERTQQDTPLRELYLNVSTSTASGKFDRTIVISFEPEIVFRNHLADPLVVWQRASPSVRFVNDARRPTLWLEPGQSAPFYPEGGRAKCRLSVNLAAEDLSSNCAIFAPVRNSLGPILLRCSDGRVIAVEVSSSSSSGPVYIHITEPSERAPHRITNHSSFDLAFQQVDASRKLVLRVKPFETVDMIWPEPMLAKVVVLTEIDGCQVPSSSAIDLDNLESIGIPIFQSSQGLLVRTLLEKKQLSAAEGGGSFVSGSHILKLKEPFSHRFTKMDVLGLMTIELLVGRKMIIGRNPLPQEGEMGFTIACSDSVTSSLVSRRHLMLQQDLDGNWILFDLNSTNGVMVNGKPVVEHRLKHGDVITIGAKLSSSGQLPITVSPFVYVYESPQQMTRRHAMEACQLTGTVCLDGGTKRLHIAVGDLEGGDRQQGEEQKKNYLHLHSVGLRFVLEDYNLRSHTEEILHLQLEDVNVSVEQDSSSRKVSFSIMNFQLDNQFDPSTPFPVVVFLDSNDHVACKIAVMEKLNQPGVRKYFNHVLIENGDPYVFLEDRLVAKLVRFGGKILKERADKSSNAKRTALSAKFTSSSYANMFLQEALREDIRILSDLVLNQRGSEEGAEVTDLHDLGAYIYIDELRWKQWTLHLSVMSTGDESHIIRRQFGRIVERLLRKKRVDDIIVSIPPLDKIRQLRTQTGLLKYLQQRLLLSLRKSFFSSKFLLKGLDAFLGSHSHAQKAGNKPLTRKRALGKAAQHHEHVSSRFVAVRALDKFGSVAGSAASAAQNMARHPLNGIKSGMKKIGQSMGMN</sequence>
<keyword evidence="8" id="KW-1185">Reference proteome</keyword>
<evidence type="ECO:0000313" key="7">
    <source>
        <dbReference type="EnsemblProtists" id="EKX52249"/>
    </source>
</evidence>
<dbReference type="InterPro" id="IPR008984">
    <property type="entry name" value="SMAD_FHA_dom_sf"/>
</dbReference>
<dbReference type="Proteomes" id="UP000011087">
    <property type="component" value="Unassembled WGS sequence"/>
</dbReference>
<dbReference type="HOGENOM" id="CLU_224363_0_0_1"/>
<dbReference type="InterPro" id="IPR011993">
    <property type="entry name" value="PH-like_dom_sf"/>
</dbReference>
<evidence type="ECO:0000259" key="5">
    <source>
        <dbReference type="PROSITE" id="PS50006"/>
    </source>
</evidence>
<dbReference type="SMART" id="SM00568">
    <property type="entry name" value="GRAM"/>
    <property type="match status" value="1"/>
</dbReference>
<dbReference type="GO" id="GO:0006869">
    <property type="term" value="P:lipid transport"/>
    <property type="evidence" value="ECO:0007669"/>
    <property type="project" value="UniProtKB-KW"/>
</dbReference>
<feature type="region of interest" description="Disordered" evidence="4">
    <location>
        <begin position="2413"/>
        <end position="2436"/>
    </location>
</feature>
<reference evidence="8" key="2">
    <citation type="submission" date="2012-11" db="EMBL/GenBank/DDBJ databases">
        <authorList>
            <person name="Kuo A."/>
            <person name="Curtis B.A."/>
            <person name="Tanifuji G."/>
            <person name="Burki F."/>
            <person name="Gruber A."/>
            <person name="Irimia M."/>
            <person name="Maruyama S."/>
            <person name="Arias M.C."/>
            <person name="Ball S.G."/>
            <person name="Gile G.H."/>
            <person name="Hirakawa Y."/>
            <person name="Hopkins J.F."/>
            <person name="Rensing S.A."/>
            <person name="Schmutz J."/>
            <person name="Symeonidi A."/>
            <person name="Elias M."/>
            <person name="Eveleigh R.J."/>
            <person name="Herman E.K."/>
            <person name="Klute M.J."/>
            <person name="Nakayama T."/>
            <person name="Obornik M."/>
            <person name="Reyes-Prieto A."/>
            <person name="Armbrust E.V."/>
            <person name="Aves S.J."/>
            <person name="Beiko R.G."/>
            <person name="Coutinho P."/>
            <person name="Dacks J.B."/>
            <person name="Durnford D.G."/>
            <person name="Fast N.M."/>
            <person name="Green B.R."/>
            <person name="Grisdale C."/>
            <person name="Hempe F."/>
            <person name="Henrissat B."/>
            <person name="Hoppner M.P."/>
            <person name="Ishida K.-I."/>
            <person name="Kim E."/>
            <person name="Koreny L."/>
            <person name="Kroth P.G."/>
            <person name="Liu Y."/>
            <person name="Malik S.-B."/>
            <person name="Maier U.G."/>
            <person name="McRose D."/>
            <person name="Mock T."/>
            <person name="Neilson J.A."/>
            <person name="Onodera N.T."/>
            <person name="Poole A.M."/>
            <person name="Pritham E.J."/>
            <person name="Richards T.A."/>
            <person name="Rocap G."/>
            <person name="Roy S.W."/>
            <person name="Sarai C."/>
            <person name="Schaack S."/>
            <person name="Shirato S."/>
            <person name="Slamovits C.H."/>
            <person name="Spencer D.F."/>
            <person name="Suzuki S."/>
            <person name="Worden A.Z."/>
            <person name="Zauner S."/>
            <person name="Barry K."/>
            <person name="Bell C."/>
            <person name="Bharti A.K."/>
            <person name="Crow J.A."/>
            <person name="Grimwood J."/>
            <person name="Kramer R."/>
            <person name="Lindquist E."/>
            <person name="Lucas S."/>
            <person name="Salamov A."/>
            <person name="McFadden G.I."/>
            <person name="Lane C.E."/>
            <person name="Keeling P.J."/>
            <person name="Gray M.W."/>
            <person name="Grigoriev I.V."/>
            <person name="Archibald J.M."/>
        </authorList>
    </citation>
    <scope>NUCLEOTIDE SEQUENCE</scope>
    <source>
        <strain evidence="8">CCMP2712</strain>
    </source>
</reference>
<dbReference type="InterPro" id="IPR009543">
    <property type="entry name" value="VPS13_VAB"/>
</dbReference>
<dbReference type="Gene3D" id="2.30.29.30">
    <property type="entry name" value="Pleckstrin-homology domain (PH domain)/Phosphotyrosine-binding domain (PTB)"/>
    <property type="match status" value="1"/>
</dbReference>
<evidence type="ECO:0000256" key="4">
    <source>
        <dbReference type="SAM" id="MobiDB-lite"/>
    </source>
</evidence>
<dbReference type="PROSITE" id="PS50006">
    <property type="entry name" value="FHA_DOMAIN"/>
    <property type="match status" value="1"/>
</dbReference>
<dbReference type="Pfam" id="PF02893">
    <property type="entry name" value="GRAM"/>
    <property type="match status" value="1"/>
</dbReference>
<dbReference type="Gene3D" id="2.60.200.20">
    <property type="match status" value="1"/>
</dbReference>
<accession>L1JVA3</accession>
<dbReference type="CDD" id="cd00060">
    <property type="entry name" value="FHA"/>
    <property type="match status" value="1"/>
</dbReference>
<reference evidence="7" key="3">
    <citation type="submission" date="2015-06" db="UniProtKB">
        <authorList>
            <consortium name="EnsemblProtists"/>
        </authorList>
    </citation>
    <scope>IDENTIFICATION</scope>
</reference>
<name>L1JVA3_GUITC</name>
<dbReference type="GO" id="GO:0006623">
    <property type="term" value="P:protein targeting to vacuole"/>
    <property type="evidence" value="ECO:0007669"/>
    <property type="project" value="TreeGrafter"/>
</dbReference>
<evidence type="ECO:0000256" key="1">
    <source>
        <dbReference type="ARBA" id="ARBA00006545"/>
    </source>
</evidence>
<protein>
    <recommendedName>
        <fullName evidence="5">FHA domain-containing protein</fullName>
    </recommendedName>
</protein>
<dbReference type="EMBL" id="JH992973">
    <property type="protein sequence ID" value="EKX52249.1"/>
    <property type="molecule type" value="Genomic_DNA"/>
</dbReference>
<dbReference type="SMART" id="SM00240">
    <property type="entry name" value="FHA"/>
    <property type="match status" value="1"/>
</dbReference>
<proteinExistence type="inferred from homology"/>
<feature type="region of interest" description="Disordered" evidence="4">
    <location>
        <begin position="4031"/>
        <end position="4051"/>
    </location>
</feature>
<dbReference type="SUPFAM" id="SSF49879">
    <property type="entry name" value="SMAD/FHA domain"/>
    <property type="match status" value="1"/>
</dbReference>
<dbReference type="EnsemblProtists" id="EKX52249">
    <property type="protein sequence ID" value="EKX52249"/>
    <property type="gene ID" value="GUITHDRAFT_102151"/>
</dbReference>
<dbReference type="Pfam" id="PF25036">
    <property type="entry name" value="VPS13_VAB"/>
    <property type="match status" value="2"/>
</dbReference>
<evidence type="ECO:0000256" key="3">
    <source>
        <dbReference type="ARBA" id="ARBA00023055"/>
    </source>
</evidence>
<keyword evidence="2" id="KW-0813">Transport</keyword>
<dbReference type="RefSeq" id="XP_005839229.1">
    <property type="nucleotide sequence ID" value="XM_005839172.1"/>
</dbReference>
<dbReference type="KEGG" id="gtt:GUITHDRAFT_102151"/>
<dbReference type="OrthoDB" id="2162691at2759"/>
<dbReference type="STRING" id="905079.L1JVA3"/>
<dbReference type="GeneID" id="17308851"/>
<dbReference type="PANTHER" id="PTHR16166">
    <property type="entry name" value="VACUOLAR PROTEIN SORTING-ASSOCIATED PROTEIN VPS13"/>
    <property type="match status" value="1"/>
</dbReference>
<dbReference type="Pfam" id="PF12624">
    <property type="entry name" value="VPS13_N"/>
    <property type="match status" value="1"/>
</dbReference>
<dbReference type="InterPro" id="IPR026847">
    <property type="entry name" value="VPS13"/>
</dbReference>
<dbReference type="eggNOG" id="KOG1032">
    <property type="taxonomic scope" value="Eukaryota"/>
</dbReference>
<keyword evidence="3" id="KW-0445">Lipid transport</keyword>
<dbReference type="PANTHER" id="PTHR16166:SF93">
    <property type="entry name" value="INTERMEMBRANE LIPID TRANSFER PROTEIN VPS13"/>
    <property type="match status" value="1"/>
</dbReference>
<reference evidence="6 8" key="1">
    <citation type="journal article" date="2012" name="Nature">
        <title>Algal genomes reveal evolutionary mosaicism and the fate of nucleomorphs.</title>
        <authorList>
            <consortium name="DOE Joint Genome Institute"/>
            <person name="Curtis B.A."/>
            <person name="Tanifuji G."/>
            <person name="Burki F."/>
            <person name="Gruber A."/>
            <person name="Irimia M."/>
            <person name="Maruyama S."/>
            <person name="Arias M.C."/>
            <person name="Ball S.G."/>
            <person name="Gile G.H."/>
            <person name="Hirakawa Y."/>
            <person name="Hopkins J.F."/>
            <person name="Kuo A."/>
            <person name="Rensing S.A."/>
            <person name="Schmutz J."/>
            <person name="Symeonidi A."/>
            <person name="Elias M."/>
            <person name="Eveleigh R.J."/>
            <person name="Herman E.K."/>
            <person name="Klute M.J."/>
            <person name="Nakayama T."/>
            <person name="Obornik M."/>
            <person name="Reyes-Prieto A."/>
            <person name="Armbrust E.V."/>
            <person name="Aves S.J."/>
            <person name="Beiko R.G."/>
            <person name="Coutinho P."/>
            <person name="Dacks J.B."/>
            <person name="Durnford D.G."/>
            <person name="Fast N.M."/>
            <person name="Green B.R."/>
            <person name="Grisdale C.J."/>
            <person name="Hempel F."/>
            <person name="Henrissat B."/>
            <person name="Hoppner M.P."/>
            <person name="Ishida K."/>
            <person name="Kim E."/>
            <person name="Koreny L."/>
            <person name="Kroth P.G."/>
            <person name="Liu Y."/>
            <person name="Malik S.B."/>
            <person name="Maier U.G."/>
            <person name="McRose D."/>
            <person name="Mock T."/>
            <person name="Neilson J.A."/>
            <person name="Onodera N.T."/>
            <person name="Poole A.M."/>
            <person name="Pritham E.J."/>
            <person name="Richards T.A."/>
            <person name="Rocap G."/>
            <person name="Roy S.W."/>
            <person name="Sarai C."/>
            <person name="Schaack S."/>
            <person name="Shirato S."/>
            <person name="Slamovits C.H."/>
            <person name="Spencer D.F."/>
            <person name="Suzuki S."/>
            <person name="Worden A.Z."/>
            <person name="Zauner S."/>
            <person name="Barry K."/>
            <person name="Bell C."/>
            <person name="Bharti A.K."/>
            <person name="Crow J.A."/>
            <person name="Grimwood J."/>
            <person name="Kramer R."/>
            <person name="Lindquist E."/>
            <person name="Lucas S."/>
            <person name="Salamov A."/>
            <person name="McFadden G.I."/>
            <person name="Lane C.E."/>
            <person name="Keeling P.J."/>
            <person name="Gray M.W."/>
            <person name="Grigoriev I.V."/>
            <person name="Archibald J.M."/>
        </authorList>
    </citation>
    <scope>NUCLEOTIDE SEQUENCE</scope>
    <source>
        <strain evidence="6 8">CCMP2712</strain>
    </source>
</reference>
<comment type="similarity">
    <text evidence="1">Belongs to the VPS13 family.</text>
</comment>
<dbReference type="GO" id="GO:0045053">
    <property type="term" value="P:protein retention in Golgi apparatus"/>
    <property type="evidence" value="ECO:0007669"/>
    <property type="project" value="TreeGrafter"/>
</dbReference>
<dbReference type="PaxDb" id="55529-EKX52249"/>
<evidence type="ECO:0000313" key="6">
    <source>
        <dbReference type="EMBL" id="EKX52249.1"/>
    </source>
</evidence>
<gene>
    <name evidence="6" type="ORF">GUITHDRAFT_102151</name>
</gene>
<organism evidence="6">
    <name type="scientific">Guillardia theta (strain CCMP2712)</name>
    <name type="common">Cryptophyte</name>
    <dbReference type="NCBI Taxonomy" id="905079"/>
    <lineage>
        <taxon>Eukaryota</taxon>
        <taxon>Cryptophyceae</taxon>
        <taxon>Pyrenomonadales</taxon>
        <taxon>Geminigeraceae</taxon>
        <taxon>Guillardia</taxon>
    </lineage>
</organism>
<dbReference type="InterPro" id="IPR026854">
    <property type="entry name" value="VPS13_N"/>
</dbReference>